<evidence type="ECO:0000259" key="2">
    <source>
        <dbReference type="PROSITE" id="PS51297"/>
    </source>
</evidence>
<feature type="domain" description="K-box" evidence="2">
    <location>
        <begin position="36"/>
        <end position="96"/>
    </location>
</feature>
<dbReference type="Pfam" id="PF01486">
    <property type="entry name" value="K-box"/>
    <property type="match status" value="1"/>
</dbReference>
<keyword evidence="1" id="KW-0175">Coiled coil</keyword>
<gene>
    <name evidence="3" type="ORF">M5K25_005754</name>
</gene>
<proteinExistence type="predicted"/>
<dbReference type="EMBL" id="JANQDX010000005">
    <property type="protein sequence ID" value="KAL0924894.1"/>
    <property type="molecule type" value="Genomic_DNA"/>
</dbReference>
<comment type="caution">
    <text evidence="3">The sequence shown here is derived from an EMBL/GenBank/DDBJ whole genome shotgun (WGS) entry which is preliminary data.</text>
</comment>
<organism evidence="3 4">
    <name type="scientific">Dendrobium thyrsiflorum</name>
    <name type="common">Pinecone-like raceme dendrobium</name>
    <name type="synonym">Orchid</name>
    <dbReference type="NCBI Taxonomy" id="117978"/>
    <lineage>
        <taxon>Eukaryota</taxon>
        <taxon>Viridiplantae</taxon>
        <taxon>Streptophyta</taxon>
        <taxon>Embryophyta</taxon>
        <taxon>Tracheophyta</taxon>
        <taxon>Spermatophyta</taxon>
        <taxon>Magnoliopsida</taxon>
        <taxon>Liliopsida</taxon>
        <taxon>Asparagales</taxon>
        <taxon>Orchidaceae</taxon>
        <taxon>Epidendroideae</taxon>
        <taxon>Malaxideae</taxon>
        <taxon>Dendrobiinae</taxon>
        <taxon>Dendrobium</taxon>
    </lineage>
</organism>
<name>A0ABD0VIC0_DENTH</name>
<dbReference type="InterPro" id="IPR002487">
    <property type="entry name" value="TF_Kbox"/>
</dbReference>
<dbReference type="PROSITE" id="PS51297">
    <property type="entry name" value="K_BOX"/>
    <property type="match status" value="1"/>
</dbReference>
<dbReference type="AlphaFoldDB" id="A0ABD0VIC0"/>
<protein>
    <recommendedName>
        <fullName evidence="2">K-box domain-containing protein</fullName>
    </recommendedName>
</protein>
<sequence length="96" mass="11272">MRGPKARKSRQCTRHERADHGWISRSASWSRGLECTEDLCHEYEELKRKVDALQRSRRHVMGENLDTLILTDLQQLQLQLETALKHIRQDLGHIVS</sequence>
<evidence type="ECO:0000313" key="4">
    <source>
        <dbReference type="Proteomes" id="UP001552299"/>
    </source>
</evidence>
<feature type="coiled-coil region" evidence="1">
    <location>
        <begin position="36"/>
        <end position="63"/>
    </location>
</feature>
<dbReference type="Proteomes" id="UP001552299">
    <property type="component" value="Unassembled WGS sequence"/>
</dbReference>
<evidence type="ECO:0000313" key="3">
    <source>
        <dbReference type="EMBL" id="KAL0924894.1"/>
    </source>
</evidence>
<evidence type="ECO:0000256" key="1">
    <source>
        <dbReference type="SAM" id="Coils"/>
    </source>
</evidence>
<keyword evidence="4" id="KW-1185">Reference proteome</keyword>
<reference evidence="3 4" key="1">
    <citation type="journal article" date="2024" name="Plant Biotechnol. J.">
        <title>Dendrobium thyrsiflorum genome and its molecular insights into genes involved in important horticultural traits.</title>
        <authorList>
            <person name="Chen B."/>
            <person name="Wang J.Y."/>
            <person name="Zheng P.J."/>
            <person name="Li K.L."/>
            <person name="Liang Y.M."/>
            <person name="Chen X.F."/>
            <person name="Zhang C."/>
            <person name="Zhao X."/>
            <person name="He X."/>
            <person name="Zhang G.Q."/>
            <person name="Liu Z.J."/>
            <person name="Xu Q."/>
        </authorList>
    </citation>
    <scope>NUCLEOTIDE SEQUENCE [LARGE SCALE GENOMIC DNA]</scope>
    <source>
        <strain evidence="3">GZMU011</strain>
    </source>
</reference>
<accession>A0ABD0VIC0</accession>